<dbReference type="InterPro" id="IPR003663">
    <property type="entry name" value="Sugar/inositol_transpt"/>
</dbReference>
<dbReference type="EMBL" id="CAJDYZ010011156">
    <property type="protein sequence ID" value="CAD1478987.1"/>
    <property type="molecule type" value="Genomic_DNA"/>
</dbReference>
<feature type="non-terminal residue" evidence="11">
    <location>
        <position position="1"/>
    </location>
</feature>
<dbReference type="Gene3D" id="1.20.1250.20">
    <property type="entry name" value="MFS general substrate transporter like domains"/>
    <property type="match status" value="1"/>
</dbReference>
<comment type="caution">
    <text evidence="11">The sequence shown here is derived from an EMBL/GenBank/DDBJ whole genome shotgun (WGS) entry which is preliminary data.</text>
</comment>
<dbReference type="Pfam" id="PF00083">
    <property type="entry name" value="Sugar_tr"/>
    <property type="match status" value="1"/>
</dbReference>
<comment type="subcellular location">
    <subcellularLocation>
        <location evidence="1">Cell membrane</location>
        <topology evidence="1">Multi-pass membrane protein</topology>
    </subcellularLocation>
</comment>
<evidence type="ECO:0000256" key="8">
    <source>
        <dbReference type="ARBA" id="ARBA00023180"/>
    </source>
</evidence>
<dbReference type="PANTHER" id="PTHR48021:SF46">
    <property type="entry name" value="MAJOR FACILITATOR SUPERFAMILY (MFS) PROFILE DOMAIN-CONTAINING PROTEIN"/>
    <property type="match status" value="1"/>
</dbReference>
<feature type="transmembrane region" description="Helical" evidence="9">
    <location>
        <begin position="532"/>
        <end position="554"/>
    </location>
</feature>
<evidence type="ECO:0000256" key="7">
    <source>
        <dbReference type="ARBA" id="ARBA00023136"/>
    </source>
</evidence>
<keyword evidence="8" id="KW-0325">Glycoprotein</keyword>
<proteinExistence type="predicted"/>
<evidence type="ECO:0000256" key="4">
    <source>
        <dbReference type="ARBA" id="ARBA00022597"/>
    </source>
</evidence>
<dbReference type="FunFam" id="1.20.1250.20:FF:000218">
    <property type="entry name" value="facilitated trehalose transporter Tret1"/>
    <property type="match status" value="1"/>
</dbReference>
<feature type="transmembrane region" description="Helical" evidence="9">
    <location>
        <begin position="358"/>
        <end position="376"/>
    </location>
</feature>
<organism evidence="11 12">
    <name type="scientific">Heterotrigona itama</name>
    <dbReference type="NCBI Taxonomy" id="395501"/>
    <lineage>
        <taxon>Eukaryota</taxon>
        <taxon>Metazoa</taxon>
        <taxon>Ecdysozoa</taxon>
        <taxon>Arthropoda</taxon>
        <taxon>Hexapoda</taxon>
        <taxon>Insecta</taxon>
        <taxon>Pterygota</taxon>
        <taxon>Neoptera</taxon>
        <taxon>Endopterygota</taxon>
        <taxon>Hymenoptera</taxon>
        <taxon>Apocrita</taxon>
        <taxon>Aculeata</taxon>
        <taxon>Apoidea</taxon>
        <taxon>Anthophila</taxon>
        <taxon>Apidae</taxon>
        <taxon>Heterotrigona</taxon>
    </lineage>
</organism>
<feature type="transmembrane region" description="Helical" evidence="9">
    <location>
        <begin position="328"/>
        <end position="351"/>
    </location>
</feature>
<feature type="transmembrane region" description="Helical" evidence="9">
    <location>
        <begin position="303"/>
        <end position="322"/>
    </location>
</feature>
<dbReference type="PROSITE" id="PS50850">
    <property type="entry name" value="MFS"/>
    <property type="match status" value="1"/>
</dbReference>
<feature type="transmembrane region" description="Helical" evidence="9">
    <location>
        <begin position="506"/>
        <end position="525"/>
    </location>
</feature>
<dbReference type="Proteomes" id="UP000752696">
    <property type="component" value="Unassembled WGS sequence"/>
</dbReference>
<accession>A0A6V7HEW1</accession>
<evidence type="ECO:0000313" key="12">
    <source>
        <dbReference type="Proteomes" id="UP000752696"/>
    </source>
</evidence>
<feature type="transmembrane region" description="Helical" evidence="9">
    <location>
        <begin position="234"/>
        <end position="256"/>
    </location>
</feature>
<dbReference type="SUPFAM" id="SSF103473">
    <property type="entry name" value="MFS general substrate transporter"/>
    <property type="match status" value="1"/>
</dbReference>
<feature type="domain" description="Major facilitator superfamily (MFS) profile" evidence="10">
    <location>
        <begin position="236"/>
        <end position="657"/>
    </location>
</feature>
<evidence type="ECO:0000256" key="9">
    <source>
        <dbReference type="SAM" id="Phobius"/>
    </source>
</evidence>
<dbReference type="GO" id="GO:0005886">
    <property type="term" value="C:plasma membrane"/>
    <property type="evidence" value="ECO:0007669"/>
    <property type="project" value="UniProtKB-SubCell"/>
</dbReference>
<dbReference type="PANTHER" id="PTHR48021">
    <property type="match status" value="1"/>
</dbReference>
<protein>
    <recommendedName>
        <fullName evidence="10">Major facilitator superfamily (MFS) profile domain-containing protein</fullName>
    </recommendedName>
</protein>
<dbReference type="InterPro" id="IPR005829">
    <property type="entry name" value="Sugar_transporter_CS"/>
</dbReference>
<feature type="transmembrane region" description="Helical" evidence="9">
    <location>
        <begin position="602"/>
        <end position="626"/>
    </location>
</feature>
<evidence type="ECO:0000256" key="3">
    <source>
        <dbReference type="ARBA" id="ARBA00022475"/>
    </source>
</evidence>
<keyword evidence="5 9" id="KW-0812">Transmembrane</keyword>
<evidence type="ECO:0000256" key="1">
    <source>
        <dbReference type="ARBA" id="ARBA00004651"/>
    </source>
</evidence>
<dbReference type="InterPro" id="IPR020846">
    <property type="entry name" value="MFS_dom"/>
</dbReference>
<feature type="transmembrane region" description="Helical" evidence="9">
    <location>
        <begin position="566"/>
        <end position="590"/>
    </location>
</feature>
<keyword evidence="12" id="KW-1185">Reference proteome</keyword>
<dbReference type="GO" id="GO:0022857">
    <property type="term" value="F:transmembrane transporter activity"/>
    <property type="evidence" value="ECO:0007669"/>
    <property type="project" value="InterPro"/>
</dbReference>
<dbReference type="OrthoDB" id="6133115at2759"/>
<feature type="transmembrane region" description="Helical" evidence="9">
    <location>
        <begin position="388"/>
        <end position="407"/>
    </location>
</feature>
<name>A0A6V7HEW1_9HYME</name>
<feature type="transmembrane region" description="Helical" evidence="9">
    <location>
        <begin position="467"/>
        <end position="486"/>
    </location>
</feature>
<evidence type="ECO:0000256" key="6">
    <source>
        <dbReference type="ARBA" id="ARBA00022989"/>
    </source>
</evidence>
<evidence type="ECO:0000313" key="11">
    <source>
        <dbReference type="EMBL" id="CAD1478987.1"/>
    </source>
</evidence>
<keyword evidence="6 9" id="KW-1133">Transmembrane helix</keyword>
<evidence type="ECO:0000256" key="5">
    <source>
        <dbReference type="ARBA" id="ARBA00022692"/>
    </source>
</evidence>
<keyword evidence="3" id="KW-1003">Cell membrane</keyword>
<feature type="transmembrane region" description="Helical" evidence="9">
    <location>
        <begin position="632"/>
        <end position="653"/>
    </location>
</feature>
<sequence length="668" mass="74398">MRELSRTHEWAVRLSLIVILSRYDVLGTIDVNLNELQYLAARLNPFECRRLIAALHYTTYELPNNLADAERNVDDDIPCIRHLVHWNSSPTEGKGKTHEVLAHRLRQINRNDLADWLGKSAFMQIGKDLDRAVVKPFDELSKEETELPYPVTLEPSERREEDPWMQVDVILMATLLGLLGTLLTLICYTILQRIRQHFRTVKYNKSEHKAKMSDTEIQAGPAVKEEKSKIYPQLISSIIINLTFLASGICISWPAVTLSKLTPGSDLVVSNDNGGWIVSALGIGGIIGPILSGSLLDYTGRKWFIYGTSIPFIACWVLTYLAKSWVELFIARFAAGISLGALCGIVPVYIGEITEPKVRGACSATISLMIHLGYIFGYGLGPLLDRKMFALVSLAPIAVFLLTAVWLPESPYYYLKKNKEKCAALALVWLRRKKNNDDEIQQIKQLIASEKKSGIKELFSVSSHRRALLLVLLVIAGQTLSGFMAISSYLDTLVKNFHVNFNSNVILLLISVISLVSSLLSSCFVDKFGRRFVFLSSSYGTTLCHSVIGVYFLLGQLKVNTGDLSLVPLIALILYIIFVSFGLLSIPSIISSEIFPTNMKGWATMVANVSGSVFNIIVSKCYQLVANNFGDHVIFLAFAVIQLVIAITATIVLPETSRKTFKEIQENL</sequence>
<feature type="transmembrane region" description="Helical" evidence="9">
    <location>
        <begin position="169"/>
        <end position="191"/>
    </location>
</feature>
<keyword evidence="2" id="KW-0813">Transport</keyword>
<dbReference type="PROSITE" id="PS00216">
    <property type="entry name" value="SUGAR_TRANSPORT_1"/>
    <property type="match status" value="1"/>
</dbReference>
<dbReference type="PRINTS" id="PR00171">
    <property type="entry name" value="SUGRTRNSPORT"/>
</dbReference>
<dbReference type="InterPro" id="IPR005828">
    <property type="entry name" value="MFS_sugar_transport-like"/>
</dbReference>
<evidence type="ECO:0000256" key="2">
    <source>
        <dbReference type="ARBA" id="ARBA00022448"/>
    </source>
</evidence>
<dbReference type="InterPro" id="IPR036259">
    <property type="entry name" value="MFS_trans_sf"/>
</dbReference>
<keyword evidence="4" id="KW-0762">Sugar transport</keyword>
<keyword evidence="7 9" id="KW-0472">Membrane</keyword>
<dbReference type="AlphaFoldDB" id="A0A6V7HEW1"/>
<dbReference type="InterPro" id="IPR050549">
    <property type="entry name" value="MFS_Trehalose_Transporter"/>
</dbReference>
<gene>
    <name evidence="11" type="ORF">MHI_LOCUS836096</name>
</gene>
<feature type="transmembrane region" description="Helical" evidence="9">
    <location>
        <begin position="276"/>
        <end position="296"/>
    </location>
</feature>
<reference evidence="11" key="1">
    <citation type="submission" date="2020-07" db="EMBL/GenBank/DDBJ databases">
        <authorList>
            <person name="Nazaruddin N."/>
        </authorList>
    </citation>
    <scope>NUCLEOTIDE SEQUENCE</scope>
</reference>
<evidence type="ECO:0000259" key="10">
    <source>
        <dbReference type="PROSITE" id="PS50850"/>
    </source>
</evidence>